<reference evidence="3" key="1">
    <citation type="journal article" date="2013" name="Nat. Genet.">
        <title>The Capsella rubella genome and the genomic consequences of rapid mating system evolution.</title>
        <authorList>
            <person name="Slotte T."/>
            <person name="Hazzouri K.M."/>
            <person name="Agren J.A."/>
            <person name="Koenig D."/>
            <person name="Maumus F."/>
            <person name="Guo Y.L."/>
            <person name="Steige K."/>
            <person name="Platts A.E."/>
            <person name="Escobar J.S."/>
            <person name="Newman L.K."/>
            <person name="Wang W."/>
            <person name="Mandakova T."/>
            <person name="Vello E."/>
            <person name="Smith L.M."/>
            <person name="Henz S.R."/>
            <person name="Steffen J."/>
            <person name="Takuno S."/>
            <person name="Brandvain Y."/>
            <person name="Coop G."/>
            <person name="Andolfatto P."/>
            <person name="Hu T.T."/>
            <person name="Blanchette M."/>
            <person name="Clark R.M."/>
            <person name="Quesneville H."/>
            <person name="Nordborg M."/>
            <person name="Gaut B.S."/>
            <person name="Lysak M.A."/>
            <person name="Jenkins J."/>
            <person name="Grimwood J."/>
            <person name="Chapman J."/>
            <person name="Prochnik S."/>
            <person name="Shu S."/>
            <person name="Rokhsar D."/>
            <person name="Schmutz J."/>
            <person name="Weigel D."/>
            <person name="Wright S.I."/>
        </authorList>
    </citation>
    <scope>NUCLEOTIDE SEQUENCE [LARGE SCALE GENOMIC DNA]</scope>
    <source>
        <strain evidence="3">cv. Monte Gargano</strain>
    </source>
</reference>
<evidence type="ECO:0000313" key="2">
    <source>
        <dbReference type="EMBL" id="EOA18449.1"/>
    </source>
</evidence>
<dbReference type="SMART" id="SM00579">
    <property type="entry name" value="FBD"/>
    <property type="match status" value="1"/>
</dbReference>
<dbReference type="InterPro" id="IPR001810">
    <property type="entry name" value="F-box_dom"/>
</dbReference>
<dbReference type="InterPro" id="IPR032675">
    <property type="entry name" value="LRR_dom_sf"/>
</dbReference>
<dbReference type="Pfam" id="PF00646">
    <property type="entry name" value="F-box"/>
    <property type="match status" value="1"/>
</dbReference>
<dbReference type="Gene3D" id="3.80.10.10">
    <property type="entry name" value="Ribonuclease Inhibitor"/>
    <property type="match status" value="1"/>
</dbReference>
<proteinExistence type="predicted"/>
<dbReference type="PANTHER" id="PTHR31293">
    <property type="entry name" value="RNI-LIKE SUPERFAMILY PROTEIN"/>
    <property type="match status" value="1"/>
</dbReference>
<dbReference type="PANTHER" id="PTHR31293:SF16">
    <property type="entry name" value="RNI-LIKE SUPERFAMILY PROTEIN"/>
    <property type="match status" value="1"/>
</dbReference>
<dbReference type="Proteomes" id="UP000029121">
    <property type="component" value="Unassembled WGS sequence"/>
</dbReference>
<dbReference type="InterPro" id="IPR053781">
    <property type="entry name" value="F-box_AtFBL13-like"/>
</dbReference>
<dbReference type="SUPFAM" id="SSF81383">
    <property type="entry name" value="F-box domain"/>
    <property type="match status" value="1"/>
</dbReference>
<dbReference type="InterPro" id="IPR055411">
    <property type="entry name" value="LRR_FXL15/At3g58940/PEG3-like"/>
</dbReference>
<dbReference type="PROSITE" id="PS50181">
    <property type="entry name" value="FBOX"/>
    <property type="match status" value="1"/>
</dbReference>
<dbReference type="InterPro" id="IPR006566">
    <property type="entry name" value="FBD"/>
</dbReference>
<dbReference type="CDD" id="cd22160">
    <property type="entry name" value="F-box_AtFBL13-like"/>
    <property type="match status" value="1"/>
</dbReference>
<organism evidence="2 3">
    <name type="scientific">Capsella rubella</name>
    <dbReference type="NCBI Taxonomy" id="81985"/>
    <lineage>
        <taxon>Eukaryota</taxon>
        <taxon>Viridiplantae</taxon>
        <taxon>Streptophyta</taxon>
        <taxon>Embryophyta</taxon>
        <taxon>Tracheophyta</taxon>
        <taxon>Spermatophyta</taxon>
        <taxon>Magnoliopsida</taxon>
        <taxon>eudicotyledons</taxon>
        <taxon>Gunneridae</taxon>
        <taxon>Pentapetalae</taxon>
        <taxon>rosids</taxon>
        <taxon>malvids</taxon>
        <taxon>Brassicales</taxon>
        <taxon>Brassicaceae</taxon>
        <taxon>Camelineae</taxon>
        <taxon>Capsella</taxon>
    </lineage>
</organism>
<name>R0GNL1_9BRAS</name>
<dbReference type="SUPFAM" id="SSF52047">
    <property type="entry name" value="RNI-like"/>
    <property type="match status" value="1"/>
</dbReference>
<feature type="domain" description="F-box" evidence="1">
    <location>
        <begin position="1"/>
        <end position="49"/>
    </location>
</feature>
<accession>R0GNL1</accession>
<keyword evidence="3" id="KW-1185">Reference proteome</keyword>
<dbReference type="EMBL" id="KB870811">
    <property type="protein sequence ID" value="EOA18449.1"/>
    <property type="molecule type" value="Genomic_DNA"/>
</dbReference>
<dbReference type="STRING" id="81985.R0GNL1"/>
<evidence type="ECO:0000259" key="1">
    <source>
        <dbReference type="PROSITE" id="PS50181"/>
    </source>
</evidence>
<evidence type="ECO:0000313" key="3">
    <source>
        <dbReference type="Proteomes" id="UP000029121"/>
    </source>
</evidence>
<gene>
    <name evidence="2" type="ORF">CARUB_v10006992mg</name>
</gene>
<protein>
    <recommendedName>
        <fullName evidence="1">F-box domain-containing protein</fullName>
    </recommendedName>
</protein>
<dbReference type="InterPro" id="IPR036047">
    <property type="entry name" value="F-box-like_dom_sf"/>
</dbReference>
<dbReference type="AlphaFoldDB" id="R0GNL1"/>
<sequence>MDRISDLPNALICHILSFLPIKEAVSTSVLAKRWKPLFLDQPNLVFDDSIYFNPPTSYKEKLTNARSFMRFVDGVLASQGNAPLNKFKLVGNFVVDELWVLEWIPNLLKRGVSDIHLNISSFWADSDRSKFDPLPPEMFVNKTLVSLTIIFEGGVNINVEGDVSLPKLKILHLNYFKTTTSTFNKILSGCHVLEELALTNLMWDDEALEVEPCLVTVSIPTLKRLMFCRYEKYDDDNQAVSLSFDNPNVVYMEYSDTIADTYQQMSFGSLVEAKLGLRLTPEQLDNNECNVTNFLNGVRNVKILHVNVNMLWVLGSCRDTMPAFNNLLRLTIETKPEVIWKALPALLRSCPNLVTLIFKGLHHINTDRCKDVDGCLCREFAGNWEEVARPCLSSSSVKVIEILNFGETLDNHDDEDDIDDDDNGGLVYCLREKIDHVKLFLKKMPNLEQVRMHFLSSDNEEDVMMKVFKKLQQLPRVVASPNCNIQVLSDNLSLSFNTSD</sequence>
<dbReference type="InterPro" id="IPR055294">
    <property type="entry name" value="FBL60-like"/>
</dbReference>
<dbReference type="Pfam" id="PF24758">
    <property type="entry name" value="LRR_At5g56370"/>
    <property type="match status" value="1"/>
</dbReference>
<dbReference type="Gene3D" id="1.20.1280.50">
    <property type="match status" value="1"/>
</dbReference>